<evidence type="ECO:0000259" key="11">
    <source>
        <dbReference type="PROSITE" id="PS50097"/>
    </source>
</evidence>
<dbReference type="GO" id="GO:0008270">
    <property type="term" value="F:zinc ion binding"/>
    <property type="evidence" value="ECO:0007669"/>
    <property type="project" value="UniProtKB-KW"/>
</dbReference>
<keyword evidence="4" id="KW-0863">Zinc-finger</keyword>
<keyword evidence="7" id="KW-0238">DNA-binding</keyword>
<evidence type="ECO:0000313" key="12">
    <source>
        <dbReference type="Ensembl" id="ENSOMEP00000036279.1"/>
    </source>
</evidence>
<evidence type="ECO:0000256" key="9">
    <source>
        <dbReference type="ARBA" id="ARBA00023242"/>
    </source>
</evidence>
<reference evidence="12" key="2">
    <citation type="submission" date="2025-09" db="UniProtKB">
        <authorList>
            <consortium name="Ensembl"/>
        </authorList>
    </citation>
    <scope>IDENTIFICATION</scope>
</reference>
<dbReference type="STRING" id="30732.ENSOMEP00000036279"/>
<dbReference type="InterPro" id="IPR000210">
    <property type="entry name" value="BTB/POZ_dom"/>
</dbReference>
<dbReference type="Ensembl" id="ENSOMET00000036803.1">
    <property type="protein sequence ID" value="ENSOMEP00000036279.1"/>
    <property type="gene ID" value="ENSOMEG00000023799.1"/>
</dbReference>
<dbReference type="Pfam" id="PF00651">
    <property type="entry name" value="BTB"/>
    <property type="match status" value="1"/>
</dbReference>
<dbReference type="InterPro" id="IPR011333">
    <property type="entry name" value="SKP1/BTB/POZ_sf"/>
</dbReference>
<dbReference type="PROSITE" id="PS50097">
    <property type="entry name" value="BTB"/>
    <property type="match status" value="1"/>
</dbReference>
<name>A0A3B3E366_ORYME</name>
<keyword evidence="8" id="KW-0804">Transcription</keyword>
<proteinExistence type="predicted"/>
<dbReference type="PANTHER" id="PTHR46105">
    <property type="entry name" value="AGAP004733-PA"/>
    <property type="match status" value="1"/>
</dbReference>
<keyword evidence="9" id="KW-0539">Nucleus</keyword>
<dbReference type="Gene3D" id="3.30.710.10">
    <property type="entry name" value="Potassium Channel Kv1.1, Chain A"/>
    <property type="match status" value="1"/>
</dbReference>
<evidence type="ECO:0000256" key="1">
    <source>
        <dbReference type="ARBA" id="ARBA00004123"/>
    </source>
</evidence>
<evidence type="ECO:0000256" key="10">
    <source>
        <dbReference type="SAM" id="MobiDB-lite"/>
    </source>
</evidence>
<dbReference type="PaxDb" id="30732-ENSOMEP00000036279"/>
<dbReference type="GO" id="GO:0005634">
    <property type="term" value="C:nucleus"/>
    <property type="evidence" value="ECO:0007669"/>
    <property type="project" value="UniProtKB-SubCell"/>
</dbReference>
<evidence type="ECO:0000256" key="8">
    <source>
        <dbReference type="ARBA" id="ARBA00023163"/>
    </source>
</evidence>
<evidence type="ECO:0000256" key="2">
    <source>
        <dbReference type="ARBA" id="ARBA00022723"/>
    </source>
</evidence>
<dbReference type="AlphaFoldDB" id="A0A3B3E366"/>
<dbReference type="InterPro" id="IPR050457">
    <property type="entry name" value="ZnFinger_BTB_dom_contain"/>
</dbReference>
<protein>
    <recommendedName>
        <fullName evidence="11">BTB domain-containing protein</fullName>
    </recommendedName>
</protein>
<reference evidence="12" key="1">
    <citation type="submission" date="2025-08" db="UniProtKB">
        <authorList>
            <consortium name="Ensembl"/>
        </authorList>
    </citation>
    <scope>IDENTIFICATION</scope>
</reference>
<comment type="subcellular location">
    <subcellularLocation>
        <location evidence="1">Nucleus</location>
    </subcellularLocation>
</comment>
<feature type="compositionally biased region" description="Basic and acidic residues" evidence="10">
    <location>
        <begin position="93"/>
        <end position="107"/>
    </location>
</feature>
<dbReference type="Proteomes" id="UP000261560">
    <property type="component" value="Unplaced"/>
</dbReference>
<evidence type="ECO:0000313" key="13">
    <source>
        <dbReference type="Proteomes" id="UP000261560"/>
    </source>
</evidence>
<evidence type="ECO:0000256" key="6">
    <source>
        <dbReference type="ARBA" id="ARBA00023015"/>
    </source>
</evidence>
<evidence type="ECO:0000256" key="7">
    <source>
        <dbReference type="ARBA" id="ARBA00023125"/>
    </source>
</evidence>
<keyword evidence="5" id="KW-0862">Zinc</keyword>
<evidence type="ECO:0000256" key="4">
    <source>
        <dbReference type="ARBA" id="ARBA00022771"/>
    </source>
</evidence>
<dbReference type="GO" id="GO:0000981">
    <property type="term" value="F:DNA-binding transcription factor activity, RNA polymerase II-specific"/>
    <property type="evidence" value="ECO:0007669"/>
    <property type="project" value="TreeGrafter"/>
</dbReference>
<sequence>MSPAPPLVAVRSHEQRVLRRFDELRRGEQLCDVTLVVEDVRFKAHAALLAASSDFFSVMFTAGGPPPPSTLRLDGMTPPQGEGRNSDSARVFRRGERLLKGGEETPP</sequence>
<accession>A0A3B3E366</accession>
<organism evidence="12 13">
    <name type="scientific">Oryzias melastigma</name>
    <name type="common">Marine medaka</name>
    <dbReference type="NCBI Taxonomy" id="30732"/>
    <lineage>
        <taxon>Eukaryota</taxon>
        <taxon>Metazoa</taxon>
        <taxon>Chordata</taxon>
        <taxon>Craniata</taxon>
        <taxon>Vertebrata</taxon>
        <taxon>Euteleostomi</taxon>
        <taxon>Actinopterygii</taxon>
        <taxon>Neopterygii</taxon>
        <taxon>Teleostei</taxon>
        <taxon>Neoteleostei</taxon>
        <taxon>Acanthomorphata</taxon>
        <taxon>Ovalentaria</taxon>
        <taxon>Atherinomorphae</taxon>
        <taxon>Beloniformes</taxon>
        <taxon>Adrianichthyidae</taxon>
        <taxon>Oryziinae</taxon>
        <taxon>Oryzias</taxon>
    </lineage>
</organism>
<dbReference type="SUPFAM" id="SSF54695">
    <property type="entry name" value="POZ domain"/>
    <property type="match status" value="1"/>
</dbReference>
<feature type="region of interest" description="Disordered" evidence="10">
    <location>
        <begin position="64"/>
        <end position="107"/>
    </location>
</feature>
<keyword evidence="3" id="KW-0677">Repeat</keyword>
<keyword evidence="13" id="KW-1185">Reference proteome</keyword>
<dbReference type="PANTHER" id="PTHR46105:SF5">
    <property type="entry name" value="ZINC FINGER AND BTB DOMAIN-CONTAINING PROTEIN 44 ISOFORM X1"/>
    <property type="match status" value="1"/>
</dbReference>
<keyword evidence="2" id="KW-0479">Metal-binding</keyword>
<keyword evidence="6" id="KW-0805">Transcription regulation</keyword>
<evidence type="ECO:0000256" key="3">
    <source>
        <dbReference type="ARBA" id="ARBA00022737"/>
    </source>
</evidence>
<evidence type="ECO:0000256" key="5">
    <source>
        <dbReference type="ARBA" id="ARBA00022833"/>
    </source>
</evidence>
<dbReference type="GO" id="GO:0000978">
    <property type="term" value="F:RNA polymerase II cis-regulatory region sequence-specific DNA binding"/>
    <property type="evidence" value="ECO:0007669"/>
    <property type="project" value="TreeGrafter"/>
</dbReference>
<feature type="domain" description="BTB" evidence="11">
    <location>
        <begin position="31"/>
        <end position="61"/>
    </location>
</feature>